<feature type="domain" description="Glycosyl transferase family 1" evidence="5">
    <location>
        <begin position="631"/>
        <end position="788"/>
    </location>
</feature>
<evidence type="ECO:0000259" key="5">
    <source>
        <dbReference type="Pfam" id="PF00534"/>
    </source>
</evidence>
<evidence type="ECO:0000256" key="4">
    <source>
        <dbReference type="ARBA" id="ARBA00022679"/>
    </source>
</evidence>
<dbReference type="Pfam" id="PF00534">
    <property type="entry name" value="Glycos_transf_1"/>
    <property type="match status" value="1"/>
</dbReference>
<comment type="pathway">
    <text evidence="1">Cell wall biogenesis; cell wall polysaccharide biosynthesis.</text>
</comment>
<dbReference type="InterPro" id="IPR001173">
    <property type="entry name" value="Glyco_trans_2-like"/>
</dbReference>
<dbReference type="RefSeq" id="WP_074882937.1">
    <property type="nucleotide sequence ID" value="NZ_FOXO01000001.1"/>
</dbReference>
<proteinExistence type="inferred from homology"/>
<accession>A0A1I5PV39</accession>
<evidence type="ECO:0000256" key="2">
    <source>
        <dbReference type="ARBA" id="ARBA00006739"/>
    </source>
</evidence>
<evidence type="ECO:0000313" key="9">
    <source>
        <dbReference type="Proteomes" id="UP000182624"/>
    </source>
</evidence>
<protein>
    <submittedName>
        <fullName evidence="8">Glycosyltransferase, GT2 family</fullName>
    </submittedName>
</protein>
<dbReference type="SUPFAM" id="SSF53448">
    <property type="entry name" value="Nucleotide-diphospho-sugar transferases"/>
    <property type="match status" value="1"/>
</dbReference>
<evidence type="ECO:0000313" key="8">
    <source>
        <dbReference type="EMBL" id="SFP37933.1"/>
    </source>
</evidence>
<comment type="similarity">
    <text evidence="2">Belongs to the glycosyltransferase 2 family.</text>
</comment>
<gene>
    <name evidence="8" type="ORF">SAMN04487928_101160</name>
</gene>
<dbReference type="InterPro" id="IPR001296">
    <property type="entry name" value="Glyco_trans_1"/>
</dbReference>
<keyword evidence="4 8" id="KW-0808">Transferase</keyword>
<dbReference type="Proteomes" id="UP000182624">
    <property type="component" value="Unassembled WGS sequence"/>
</dbReference>
<feature type="domain" description="Glycosyltransferase subfamily 4-like N-terminal" evidence="7">
    <location>
        <begin position="316"/>
        <end position="516"/>
    </location>
</feature>
<evidence type="ECO:0000259" key="7">
    <source>
        <dbReference type="Pfam" id="PF13439"/>
    </source>
</evidence>
<dbReference type="Pfam" id="PF13439">
    <property type="entry name" value="Glyco_transf_4"/>
    <property type="match status" value="1"/>
</dbReference>
<dbReference type="GO" id="GO:0016757">
    <property type="term" value="F:glycosyltransferase activity"/>
    <property type="evidence" value="ECO:0007669"/>
    <property type="project" value="UniProtKB-KW"/>
</dbReference>
<keyword evidence="3" id="KW-0328">Glycosyltransferase</keyword>
<sequence>MCYIESDIEKCFEIDGVPIMDVMCDIIIPIYNAYEDLVLCVESVYKYTDLKTNRLVLINDNSTDPRIKEYLDSQKKENVIVIHNEVNNGFSKNINTGMSLSETNDVLLLNSDTIVTFNWLEKIKNCAYREKQIGTVTPLSNNATLCSVPNFCEENTLPEDMSLEKTAETVERVSLKKYPEISVAHGFCMYIKREVINAIGMFDAATFQRGYGEENDFCNRAIQVGYRHVMCDDTYILHTGTKSFLSKEKEEYIREHDRILRERYPQLMHANDVHVRDNPNRCVSDNLKPYFAMGENRKNILYVLQSDFKQGADDNVGGTQLHVKHLTQKMKDKYNVFVAARDRDYLNLTFYHRDKEFSWRFFIGRKPDYYTFNDARIRNAFENIILGFNIEMVHIHHLCTLSFDVVEIADELGVPVLFTLHDYFMICPSEKLLDERHIYISKENDTENVWTKYLEKEKNIYNKIDYIKIWRVKCHHILRACDKLILPNESVKEIFTSYYSDLANKMEVIEHGYEFDRKKFDNVELSDKVVWKLEDKMAYGETYKFVGWAVYQSETKYKKNEIYLEITSNNSKAIIPTSKVSREDVKDKYGREDTGFEVLVPFRYLSEDFEVRAICVTDIGCFGAVDTLHIEKKSKNSYRKRLNVAFIGGINEEKGGKVIYEIIKGSGLDVNWFLFGKVGYDKLSGLIQKNYYWFGGYSNDDLPRLMEEFDVDLVCILSIWPETYSYTLSEAILCEKPVLVSDMGALGQRMGQFCQECCLPLDNLDKRIKEAIQNLMDNPTKLDRIKEEQSQLKVRTLDDMRLDYDELYMQMALADLNSTKTADYEYLYINSELGNGNTSEMKTDVDLRRYAEITNSATYRFVQRLSRSNFIGLRIAKKIIKKLMKIKY</sequence>
<feature type="domain" description="Glycosyltransferase 2-like" evidence="6">
    <location>
        <begin position="26"/>
        <end position="196"/>
    </location>
</feature>
<dbReference type="PANTHER" id="PTHR43179:SF12">
    <property type="entry name" value="GALACTOFURANOSYLTRANSFERASE GLFT2"/>
    <property type="match status" value="1"/>
</dbReference>
<dbReference type="InterPro" id="IPR029044">
    <property type="entry name" value="Nucleotide-diphossugar_trans"/>
</dbReference>
<dbReference type="AlphaFoldDB" id="A0A1I5PV39"/>
<keyword evidence="9" id="KW-1185">Reference proteome</keyword>
<organism evidence="8 9">
    <name type="scientific">Butyrivibrio proteoclasticus</name>
    <dbReference type="NCBI Taxonomy" id="43305"/>
    <lineage>
        <taxon>Bacteria</taxon>
        <taxon>Bacillati</taxon>
        <taxon>Bacillota</taxon>
        <taxon>Clostridia</taxon>
        <taxon>Lachnospirales</taxon>
        <taxon>Lachnospiraceae</taxon>
        <taxon>Butyrivibrio</taxon>
    </lineage>
</organism>
<name>A0A1I5PV39_9FIRM</name>
<dbReference type="Pfam" id="PF00535">
    <property type="entry name" value="Glycos_transf_2"/>
    <property type="match status" value="1"/>
</dbReference>
<dbReference type="Gene3D" id="3.90.550.10">
    <property type="entry name" value="Spore Coat Polysaccharide Biosynthesis Protein SpsA, Chain A"/>
    <property type="match status" value="1"/>
</dbReference>
<dbReference type="EMBL" id="FOXO01000001">
    <property type="protein sequence ID" value="SFP37933.1"/>
    <property type="molecule type" value="Genomic_DNA"/>
</dbReference>
<evidence type="ECO:0000259" key="6">
    <source>
        <dbReference type="Pfam" id="PF00535"/>
    </source>
</evidence>
<dbReference type="OrthoDB" id="9771846at2"/>
<reference evidence="9" key="1">
    <citation type="submission" date="2016-10" db="EMBL/GenBank/DDBJ databases">
        <authorList>
            <person name="Varghese N."/>
            <person name="Submissions S."/>
        </authorList>
    </citation>
    <scope>NUCLEOTIDE SEQUENCE [LARGE SCALE GENOMIC DNA]</scope>
    <source>
        <strain evidence="9">P18</strain>
    </source>
</reference>
<dbReference type="SUPFAM" id="SSF53756">
    <property type="entry name" value="UDP-Glycosyltransferase/glycogen phosphorylase"/>
    <property type="match status" value="1"/>
</dbReference>
<evidence type="ECO:0000256" key="3">
    <source>
        <dbReference type="ARBA" id="ARBA00022676"/>
    </source>
</evidence>
<dbReference type="InterPro" id="IPR028098">
    <property type="entry name" value="Glyco_trans_4-like_N"/>
</dbReference>
<evidence type="ECO:0000256" key="1">
    <source>
        <dbReference type="ARBA" id="ARBA00004776"/>
    </source>
</evidence>
<dbReference type="Gene3D" id="3.40.50.2000">
    <property type="entry name" value="Glycogen Phosphorylase B"/>
    <property type="match status" value="2"/>
</dbReference>
<dbReference type="PANTHER" id="PTHR43179">
    <property type="entry name" value="RHAMNOSYLTRANSFERASE WBBL"/>
    <property type="match status" value="1"/>
</dbReference>